<accession>A0ABW8U2D5</accession>
<dbReference type="PROSITE" id="PS50240">
    <property type="entry name" value="TRYPSIN_DOM"/>
    <property type="match status" value="1"/>
</dbReference>
<dbReference type="PRINTS" id="PR00722">
    <property type="entry name" value="CHYMOTRYPSIN"/>
</dbReference>
<comment type="caution">
    <text evidence="4">The sequence shown here is derived from an EMBL/GenBank/DDBJ whole genome shotgun (WGS) entry which is preliminary data.</text>
</comment>
<evidence type="ECO:0000313" key="4">
    <source>
        <dbReference type="EMBL" id="MFL0297733.1"/>
    </source>
</evidence>
<dbReference type="InterPro" id="IPR051487">
    <property type="entry name" value="Ser/Thr_Proteases_Immune/Dev"/>
</dbReference>
<reference evidence="5 6" key="1">
    <citation type="submission" date="2024-07" db="EMBL/GenBank/DDBJ databases">
        <authorList>
            <person name="Pitt A."/>
            <person name="Hahn M.W."/>
        </authorList>
    </citation>
    <scope>NUCLEOTIDE SEQUENCE [LARGE SCALE GENOMIC DNA]</scope>
    <source>
        <strain evidence="3 6">2-AUSEE-184A6</strain>
        <strain evidence="4 5">2-BAHN-186B</strain>
    </source>
</reference>
<feature type="domain" description="Peptidase S1" evidence="2">
    <location>
        <begin position="36"/>
        <end position="254"/>
    </location>
</feature>
<proteinExistence type="predicted"/>
<keyword evidence="1" id="KW-1015">Disulfide bond</keyword>
<dbReference type="PROSITE" id="PS00135">
    <property type="entry name" value="TRYPSIN_SER"/>
    <property type="match status" value="1"/>
</dbReference>
<dbReference type="InterPro" id="IPR043504">
    <property type="entry name" value="Peptidase_S1_PA_chymotrypsin"/>
</dbReference>
<dbReference type="Gene3D" id="2.40.10.10">
    <property type="entry name" value="Trypsin-like serine proteases"/>
    <property type="match status" value="1"/>
</dbReference>
<evidence type="ECO:0000256" key="1">
    <source>
        <dbReference type="ARBA" id="ARBA00023157"/>
    </source>
</evidence>
<sequence length="537" mass="57799">MKNILLTLILLFFNLLSFSANKLIDNENIPRISKTIYNGIQSTAPFYTLLGNSSNPGGGMIIADKWILTAGHTAGYSPVYVGANNRNNLPLPLNVKTSITPISFSNTPNPSNDIGLIQLAQPITYSSTVAPIKLASSINFSMWESGQNGYVYGMGFTNSGNLSQVLLSTNVNLLSNTSSTSEKKIYASGPNTNDACNGDSGGPLTNLSSPGNTSTRAIGIVSSNLFGDAQAGCGQGGKYTKISEYLQWIIETIHLNSGIEKICGNTTFTNLAFLPDGVTFNWSASPANLFTTISGSGLSFTTSNNGSNKGWGIVTLNVTLPDGTIFSINSKPIWVGSPENVFLTTDGTFNINYNSTSICKTIGYCMSASTGTGTPTATNFSYSGWPTYGSFLNTNTLNVPNDRICFGTNNTGSYYLTVYAYNGTCSIGKSIIVNVNNCGYRIAANPTQTTLSILLDSPLQTESIPDNIELYDEKNKSRRTLDLKQKKKDILLDPAHAFDLKKIDLDVADLPRGIYYLHMGFGSKKDNQVEKIRILLN</sequence>
<keyword evidence="5" id="KW-1185">Reference proteome</keyword>
<dbReference type="Proteomes" id="UP001623553">
    <property type="component" value="Unassembled WGS sequence"/>
</dbReference>
<keyword evidence="4" id="KW-0645">Protease</keyword>
<name>A0ABW8U2D5_9BACT</name>
<dbReference type="RefSeq" id="WP_406777232.1">
    <property type="nucleotide sequence ID" value="NZ_JBEWZF010000001.1"/>
</dbReference>
<dbReference type="PANTHER" id="PTHR24256">
    <property type="entry name" value="TRYPTASE-RELATED"/>
    <property type="match status" value="1"/>
</dbReference>
<dbReference type="InterPro" id="IPR033116">
    <property type="entry name" value="TRYPSIN_SER"/>
</dbReference>
<dbReference type="InterPro" id="IPR001314">
    <property type="entry name" value="Peptidase_S1A"/>
</dbReference>
<dbReference type="EMBL" id="JBEWZG010000001">
    <property type="protein sequence ID" value="MFL0205643.1"/>
    <property type="molecule type" value="Genomic_DNA"/>
</dbReference>
<dbReference type="Pfam" id="PF00089">
    <property type="entry name" value="Trypsin"/>
    <property type="match status" value="1"/>
</dbReference>
<dbReference type="SMART" id="SM00020">
    <property type="entry name" value="Tryp_SPc"/>
    <property type="match status" value="1"/>
</dbReference>
<evidence type="ECO:0000313" key="5">
    <source>
        <dbReference type="Proteomes" id="UP001623553"/>
    </source>
</evidence>
<evidence type="ECO:0000259" key="2">
    <source>
        <dbReference type="PROSITE" id="PS50240"/>
    </source>
</evidence>
<evidence type="ECO:0000313" key="6">
    <source>
        <dbReference type="Proteomes" id="UP001623559"/>
    </source>
</evidence>
<dbReference type="Proteomes" id="UP001623559">
    <property type="component" value="Unassembled WGS sequence"/>
</dbReference>
<gene>
    <name evidence="4" type="ORF">AAE961_02485</name>
    <name evidence="3" type="ORF">V7S74_02715</name>
</gene>
<keyword evidence="4" id="KW-0378">Hydrolase</keyword>
<dbReference type="GO" id="GO:0006508">
    <property type="term" value="P:proteolysis"/>
    <property type="evidence" value="ECO:0007669"/>
    <property type="project" value="UniProtKB-KW"/>
</dbReference>
<evidence type="ECO:0000313" key="3">
    <source>
        <dbReference type="EMBL" id="MFL0205643.1"/>
    </source>
</evidence>
<dbReference type="SUPFAM" id="SSF50494">
    <property type="entry name" value="Trypsin-like serine proteases"/>
    <property type="match status" value="1"/>
</dbReference>
<organism evidence="4 5">
    <name type="scientific">Aquirufa novilacunae</name>
    <dbReference type="NCBI Taxonomy" id="3139305"/>
    <lineage>
        <taxon>Bacteria</taxon>
        <taxon>Pseudomonadati</taxon>
        <taxon>Bacteroidota</taxon>
        <taxon>Cytophagia</taxon>
        <taxon>Cytophagales</taxon>
        <taxon>Flectobacillaceae</taxon>
        <taxon>Aquirufa</taxon>
    </lineage>
</organism>
<dbReference type="CDD" id="cd00190">
    <property type="entry name" value="Tryp_SPc"/>
    <property type="match status" value="1"/>
</dbReference>
<dbReference type="InterPro" id="IPR009003">
    <property type="entry name" value="Peptidase_S1_PA"/>
</dbReference>
<dbReference type="EMBL" id="JBEWZF010000001">
    <property type="protein sequence ID" value="MFL0297733.1"/>
    <property type="molecule type" value="Genomic_DNA"/>
</dbReference>
<dbReference type="GO" id="GO:0008233">
    <property type="term" value="F:peptidase activity"/>
    <property type="evidence" value="ECO:0007669"/>
    <property type="project" value="UniProtKB-KW"/>
</dbReference>
<dbReference type="InterPro" id="IPR001254">
    <property type="entry name" value="Trypsin_dom"/>
</dbReference>
<protein>
    <submittedName>
        <fullName evidence="4">Serine protease</fullName>
    </submittedName>
</protein>